<gene>
    <name evidence="1" type="ORF">DES45_10140</name>
</gene>
<comment type="caution">
    <text evidence="1">The sequence shown here is derived from an EMBL/GenBank/DDBJ whole genome shotgun (WGS) entry which is preliminary data.</text>
</comment>
<dbReference type="RefSeq" id="WP_114767965.1">
    <property type="nucleotide sequence ID" value="NZ_QQBB01000001.1"/>
</dbReference>
<dbReference type="OrthoDB" id="9806511at2"/>
<evidence type="ECO:0000313" key="2">
    <source>
        <dbReference type="Proteomes" id="UP000254925"/>
    </source>
</evidence>
<keyword evidence="2" id="KW-1185">Reference proteome</keyword>
<dbReference type="InterPro" id="IPR014543">
    <property type="entry name" value="UCP028291"/>
</dbReference>
<dbReference type="Proteomes" id="UP000254925">
    <property type="component" value="Unassembled WGS sequence"/>
</dbReference>
<sequence>MAALRSEASVGTLVPDRYLAQLCQHLSREVTATYSGREGRAEFGFGQCKLQTGRRALMLVVEAEDENSLARVQHIVSSYLKRSMWREKPTINWIRKSD</sequence>
<evidence type="ECO:0000313" key="1">
    <source>
        <dbReference type="EMBL" id="RDI61784.1"/>
    </source>
</evidence>
<proteinExistence type="predicted"/>
<organism evidence="1 2">
    <name type="scientific">Microvirga subterranea</name>
    <dbReference type="NCBI Taxonomy" id="186651"/>
    <lineage>
        <taxon>Bacteria</taxon>
        <taxon>Pseudomonadati</taxon>
        <taxon>Pseudomonadota</taxon>
        <taxon>Alphaproteobacteria</taxon>
        <taxon>Hyphomicrobiales</taxon>
        <taxon>Methylobacteriaceae</taxon>
        <taxon>Microvirga</taxon>
    </lineage>
</organism>
<accession>A0A370HXW2</accession>
<dbReference type="Gene3D" id="3.30.310.50">
    <property type="entry name" value="Alpha-D-phosphohexomutase, C-terminal domain"/>
    <property type="match status" value="1"/>
</dbReference>
<dbReference type="EMBL" id="QQBB01000001">
    <property type="protein sequence ID" value="RDI61784.1"/>
    <property type="molecule type" value="Genomic_DNA"/>
</dbReference>
<dbReference type="AlphaFoldDB" id="A0A370HXW2"/>
<name>A0A370HXW2_9HYPH</name>
<reference evidence="1 2" key="1">
    <citation type="submission" date="2018-07" db="EMBL/GenBank/DDBJ databases">
        <title>Genomic Encyclopedia of Type Strains, Phase IV (KMG-IV): sequencing the most valuable type-strain genomes for metagenomic binning, comparative biology and taxonomic classification.</title>
        <authorList>
            <person name="Goeker M."/>
        </authorList>
    </citation>
    <scope>NUCLEOTIDE SEQUENCE [LARGE SCALE GENOMIC DNA]</scope>
    <source>
        <strain evidence="1 2">DSM 14364</strain>
    </source>
</reference>
<dbReference type="Pfam" id="PF09981">
    <property type="entry name" value="DUF2218"/>
    <property type="match status" value="1"/>
</dbReference>
<evidence type="ECO:0008006" key="3">
    <source>
        <dbReference type="Google" id="ProtNLM"/>
    </source>
</evidence>
<protein>
    <recommendedName>
        <fullName evidence="3">DUF2218 domain-containing protein</fullName>
    </recommendedName>
</protein>